<dbReference type="InterPro" id="IPR004161">
    <property type="entry name" value="EFTu-like_2"/>
</dbReference>
<dbReference type="Gene3D" id="3.30.70.240">
    <property type="match status" value="1"/>
</dbReference>
<dbReference type="PANTHER" id="PTHR42908">
    <property type="entry name" value="TRANSLATION ELONGATION FACTOR-RELATED"/>
    <property type="match status" value="1"/>
</dbReference>
<dbReference type="Pfam" id="PF03764">
    <property type="entry name" value="EFG_IV"/>
    <property type="match status" value="1"/>
</dbReference>
<dbReference type="PROSITE" id="PS51722">
    <property type="entry name" value="G_TR_2"/>
    <property type="match status" value="1"/>
</dbReference>
<dbReference type="PRINTS" id="PR00315">
    <property type="entry name" value="ELONGATNFCT"/>
</dbReference>
<dbReference type="InterPro" id="IPR014721">
    <property type="entry name" value="Ribsml_uS5_D2-typ_fold_subgr"/>
</dbReference>
<dbReference type="InterPro" id="IPR020568">
    <property type="entry name" value="Ribosomal_Su5_D2-typ_SF"/>
</dbReference>
<evidence type="ECO:0000256" key="1">
    <source>
        <dbReference type="ARBA" id="ARBA00017891"/>
    </source>
</evidence>
<evidence type="ECO:0000313" key="8">
    <source>
        <dbReference type="EMBL" id="AYV77843.1"/>
    </source>
</evidence>
<dbReference type="Gene3D" id="3.30.230.10">
    <property type="match status" value="1"/>
</dbReference>
<feature type="domain" description="Tr-type G" evidence="7">
    <location>
        <begin position="26"/>
        <end position="228"/>
    </location>
</feature>
<evidence type="ECO:0000256" key="5">
    <source>
        <dbReference type="ARBA" id="ARBA00024731"/>
    </source>
</evidence>
<dbReference type="InterPro" id="IPR027417">
    <property type="entry name" value="P-loop_NTPase"/>
</dbReference>
<dbReference type="FunFam" id="2.40.30.10:FF:000010">
    <property type="entry name" value="Translation elongation factor 2"/>
    <property type="match status" value="1"/>
</dbReference>
<dbReference type="InterPro" id="IPR005517">
    <property type="entry name" value="Transl_elong_EFG/EF2_IV"/>
</dbReference>
<evidence type="ECO:0000256" key="2">
    <source>
        <dbReference type="ARBA" id="ARBA00022490"/>
    </source>
</evidence>
<dbReference type="Pfam" id="PF00679">
    <property type="entry name" value="EFG_C"/>
    <property type="match status" value="1"/>
</dbReference>
<dbReference type="Pfam" id="PF03144">
    <property type="entry name" value="GTP_EFTU_D2"/>
    <property type="match status" value="1"/>
</dbReference>
<protein>
    <recommendedName>
        <fullName evidence="1">Elongation factor 2</fullName>
    </recommendedName>
</protein>
<dbReference type="GO" id="GO:0005525">
    <property type="term" value="F:GTP binding"/>
    <property type="evidence" value="ECO:0007669"/>
    <property type="project" value="UniProtKB-KW"/>
</dbReference>
<evidence type="ECO:0000256" key="3">
    <source>
        <dbReference type="ARBA" id="ARBA00022741"/>
    </source>
</evidence>
<evidence type="ECO:0000256" key="4">
    <source>
        <dbReference type="ARBA" id="ARBA00023134"/>
    </source>
</evidence>
<dbReference type="InterPro" id="IPR000640">
    <property type="entry name" value="EFG_V-like"/>
</dbReference>
<dbReference type="Gene3D" id="3.90.1430.10">
    <property type="entry name" value="Yeast translation eEF2 (G' domain)"/>
    <property type="match status" value="1"/>
</dbReference>
<dbReference type="Gene3D" id="3.40.50.300">
    <property type="entry name" value="P-loop containing nucleotide triphosphate hydrolases"/>
    <property type="match status" value="1"/>
</dbReference>
<dbReference type="Gene3D" id="3.30.70.870">
    <property type="entry name" value="Elongation Factor G (Translational Gtpase), domain 3"/>
    <property type="match status" value="1"/>
</dbReference>
<dbReference type="SMART" id="SM00889">
    <property type="entry name" value="EFG_IV"/>
    <property type="match status" value="1"/>
</dbReference>
<dbReference type="CDD" id="cd01681">
    <property type="entry name" value="aeEF2_snRNP_like_IV"/>
    <property type="match status" value="1"/>
</dbReference>
<dbReference type="InterPro" id="IPR000795">
    <property type="entry name" value="T_Tr_GTP-bd_dom"/>
</dbReference>
<dbReference type="Pfam" id="PF00009">
    <property type="entry name" value="GTP_EFTU"/>
    <property type="match status" value="1"/>
</dbReference>
<dbReference type="SUPFAM" id="SSF52540">
    <property type="entry name" value="P-loop containing nucleoside triphosphate hydrolases"/>
    <property type="match status" value="1"/>
</dbReference>
<gene>
    <name evidence="8" type="ORF">Edafosvirus2_22</name>
</gene>
<keyword evidence="3" id="KW-0547">Nucleotide-binding</keyword>
<sequence length="845" mass="93123">MASLDTGNVSVETKEAPVKGGVHHTDKVRNLSIVAHVDHGKSSLSDSILQLSGMVSKENAGRARVTDNRQDEIDRGITIKSTGVTLTVNGYTINLIDSPGHADFNAEVSAALRVTDGALVLVDAVENVCIQTKTVLNQALAEKVTPILIINKIDRYFSELALDAESAYNQMNNIIATINSIIQTYRKDDEFILSPEKGNVFFTCGLHNWGFGLKQFAKLYSKKINMPEEKLMTYLWGDYYFNPKTKTITKDHSVSGAVRVFNKLIYEPIQNLYTSIRDAGTPMPGVPLTELQEASVKKYTELMTKLDITLTKAEMKLSEKQLFKATMQNFVPLGTALLDGIINHLPSPVQAQAYRASVLYDGPQDDETFKSIKNCDPDGPLMIYISKNVPTADNSRFYAFGRVFSGTVKNGQKVTILGANYVHGKKLDMYVDKNIQGVSVMIGNKINSRESVMCGNTVALSGIDGYFTKTATITSIKDEPYPIKTMKLSVSPVVQVAIKVKNSSDLPKLSLGIKKLIKSDPSVVSYTSENGQIIIGATGELHMEICLNDLREFMNDAEIIVSKPIVPFRETISIESKECMAKSPNRHNRITVVATPLSEALVKDLEAGNFNFRDMASVSRRLVNEHGWEPYDAKKIWSFGPFGEEANILVDGTKAVAYLHEIKDSVINGFQNVCKGGPLCGEPVRGVMFKIVDVVLIADAIHRSTGQIEPASRRVMTACILTGKPQLIQPYYKLNISVTDEMVGTVYSAVGYKGGKITDDDRIEGTQTKMLTGTLPVLSSFGFDAFLREKTSGAAYPSCIFDHWGPLAGDPLDKESKVHQIIIENRKQKDIEAEIPPLDRFLDKL</sequence>
<dbReference type="InterPro" id="IPR009000">
    <property type="entry name" value="Transl_B-barrel_sf"/>
</dbReference>
<dbReference type="InterPro" id="IPR005225">
    <property type="entry name" value="Small_GTP-bd"/>
</dbReference>
<dbReference type="SUPFAM" id="SSF50447">
    <property type="entry name" value="Translation proteins"/>
    <property type="match status" value="1"/>
</dbReference>
<dbReference type="FunFam" id="3.30.70.870:FF:000002">
    <property type="entry name" value="Translation elongation factor 2"/>
    <property type="match status" value="1"/>
</dbReference>
<feature type="region of interest" description="Disordered" evidence="6">
    <location>
        <begin position="1"/>
        <end position="22"/>
    </location>
</feature>
<dbReference type="InterPro" id="IPR035647">
    <property type="entry name" value="EFG_III/V"/>
</dbReference>
<keyword evidence="8" id="KW-0648">Protein biosynthesis</keyword>
<keyword evidence="2" id="KW-0963">Cytoplasm</keyword>
<dbReference type="InterPro" id="IPR041095">
    <property type="entry name" value="EFG_II"/>
</dbReference>
<keyword evidence="8" id="KW-0251">Elongation factor</keyword>
<dbReference type="Pfam" id="PF14492">
    <property type="entry name" value="EFG_III"/>
    <property type="match status" value="1"/>
</dbReference>
<comment type="function">
    <text evidence="5">Catalyzes the GTP-dependent ribosomal translocation step during translation elongation. During this step, the ribosome changes from the pre-translocational (PRE) to the post-translocational (POST) state as the newly formed A-site-bound peptidyl-tRNA and P-site-bound deacylated tRNA move to the P and E sites, respectively. Catalyzes the coordinated movement of the two tRNA molecules, the mRNA and conformational changes in the ribosome.</text>
</comment>
<evidence type="ECO:0000259" key="7">
    <source>
        <dbReference type="PROSITE" id="PS51722"/>
    </source>
</evidence>
<dbReference type="SMART" id="SM00838">
    <property type="entry name" value="EFG_C"/>
    <property type="match status" value="1"/>
</dbReference>
<dbReference type="Gene3D" id="2.40.30.10">
    <property type="entry name" value="Translation factors"/>
    <property type="match status" value="1"/>
</dbReference>
<dbReference type="SUPFAM" id="SSF54980">
    <property type="entry name" value="EF-G C-terminal domain-like"/>
    <property type="match status" value="2"/>
</dbReference>
<dbReference type="NCBIfam" id="TIGR00231">
    <property type="entry name" value="small_GTP"/>
    <property type="match status" value="1"/>
</dbReference>
<evidence type="ECO:0000256" key="6">
    <source>
        <dbReference type="SAM" id="MobiDB-lite"/>
    </source>
</evidence>
<dbReference type="PANTHER" id="PTHR42908:SF3">
    <property type="entry name" value="ELONGATION FACTOR-LIKE GTPASE 1"/>
    <property type="match status" value="1"/>
</dbReference>
<dbReference type="GO" id="GO:0003924">
    <property type="term" value="F:GTPase activity"/>
    <property type="evidence" value="ECO:0007669"/>
    <property type="project" value="InterPro"/>
</dbReference>
<feature type="compositionally biased region" description="Basic and acidic residues" evidence="6">
    <location>
        <begin position="12"/>
        <end position="22"/>
    </location>
</feature>
<accession>A0A3G4ZW54</accession>
<dbReference type="CDD" id="cd16268">
    <property type="entry name" value="EF2_II"/>
    <property type="match status" value="1"/>
</dbReference>
<name>A0A3G4ZW54_9VIRU</name>
<organism evidence="8">
    <name type="scientific">Edafosvirus sp</name>
    <dbReference type="NCBI Taxonomy" id="2487765"/>
    <lineage>
        <taxon>Viruses</taxon>
        <taxon>Varidnaviria</taxon>
        <taxon>Bamfordvirae</taxon>
        <taxon>Nucleocytoviricota</taxon>
        <taxon>Megaviricetes</taxon>
        <taxon>Imitervirales</taxon>
        <taxon>Mimiviridae</taxon>
        <taxon>Klosneuvirinae</taxon>
    </lineage>
</organism>
<dbReference type="SUPFAM" id="SSF54211">
    <property type="entry name" value="Ribosomal protein S5 domain 2-like"/>
    <property type="match status" value="1"/>
</dbReference>
<reference evidence="8" key="1">
    <citation type="submission" date="2018-10" db="EMBL/GenBank/DDBJ databases">
        <title>Hidden diversity of soil giant viruses.</title>
        <authorList>
            <person name="Schulz F."/>
            <person name="Alteio L."/>
            <person name="Goudeau D."/>
            <person name="Ryan E.M."/>
            <person name="Malmstrom R.R."/>
            <person name="Blanchard J."/>
            <person name="Woyke T."/>
        </authorList>
    </citation>
    <scope>NUCLEOTIDE SEQUENCE</scope>
    <source>
        <strain evidence="8">EDV1</strain>
    </source>
</reference>
<keyword evidence="4" id="KW-0342">GTP-binding</keyword>
<proteinExistence type="predicted"/>
<dbReference type="GO" id="GO:1990904">
    <property type="term" value="C:ribonucleoprotein complex"/>
    <property type="evidence" value="ECO:0007669"/>
    <property type="project" value="TreeGrafter"/>
</dbReference>
<dbReference type="EMBL" id="MK072067">
    <property type="protein sequence ID" value="AYV77843.1"/>
    <property type="molecule type" value="Genomic_DNA"/>
</dbReference>
<feature type="compositionally biased region" description="Polar residues" evidence="6">
    <location>
        <begin position="1"/>
        <end position="11"/>
    </location>
</feature>